<accession>A0A249MUY9</accession>
<reference evidence="1 2" key="1">
    <citation type="submission" date="2017-08" db="EMBL/GenBank/DDBJ databases">
        <title>Whole Genome Sequence of Sphingobium hydrophobicum C1: Insights into Adaption to the Electronic-waste Contaminated Sediment.</title>
        <authorList>
            <person name="Song D."/>
            <person name="Chen X."/>
            <person name="Xu M."/>
        </authorList>
    </citation>
    <scope>NUCLEOTIDE SEQUENCE [LARGE SCALE GENOMIC DNA]</scope>
    <source>
        <strain evidence="1 2">C1</strain>
    </source>
</reference>
<dbReference type="AlphaFoldDB" id="A0A249MUY9"/>
<name>A0A249MUY9_SPHXE</name>
<evidence type="ECO:0008006" key="3">
    <source>
        <dbReference type="Google" id="ProtNLM"/>
    </source>
</evidence>
<dbReference type="KEGG" id="shyd:CJD35_11545"/>
<dbReference type="EMBL" id="CP022745">
    <property type="protein sequence ID" value="ASY45005.1"/>
    <property type="molecule type" value="Genomic_DNA"/>
</dbReference>
<evidence type="ECO:0000313" key="1">
    <source>
        <dbReference type="EMBL" id="ASY45005.1"/>
    </source>
</evidence>
<gene>
    <name evidence="1" type="ORF">CJD35_11545</name>
</gene>
<sequence length="174" mass="18979">MAGGAQAMMKPEQLDHWAARALPGEDVVYSTGARPGDAIGAAVRQLHAAGLVTMTSKRMDGRLRHIVQRLPEPRPSQQLRKPVPRGRFTVASDDAKRTTRMVLRQLTRAAGRGEPCPTNAELARAVGLKDAVAASYRMRRLVKDGAIVVEEPSPIERRVVTIVATGKKTRRAML</sequence>
<organism evidence="1 2">
    <name type="scientific">Sphingobium xenophagum</name>
    <dbReference type="NCBI Taxonomy" id="121428"/>
    <lineage>
        <taxon>Bacteria</taxon>
        <taxon>Pseudomonadati</taxon>
        <taxon>Pseudomonadota</taxon>
        <taxon>Alphaproteobacteria</taxon>
        <taxon>Sphingomonadales</taxon>
        <taxon>Sphingomonadaceae</taxon>
        <taxon>Sphingobium</taxon>
    </lineage>
</organism>
<evidence type="ECO:0000313" key="2">
    <source>
        <dbReference type="Proteomes" id="UP000217141"/>
    </source>
</evidence>
<protein>
    <recommendedName>
        <fullName evidence="3">LexA repressor DNA-binding domain-containing protein</fullName>
    </recommendedName>
</protein>
<dbReference type="Proteomes" id="UP000217141">
    <property type="component" value="Chromosome I"/>
</dbReference>
<proteinExistence type="predicted"/>